<evidence type="ECO:0000256" key="3">
    <source>
        <dbReference type="ARBA" id="ARBA00022490"/>
    </source>
</evidence>
<dbReference type="RefSeq" id="WP_009143541.1">
    <property type="nucleotide sequence ID" value="NZ_GL831009.1"/>
</dbReference>
<feature type="binding site" evidence="7">
    <location>
        <begin position="115"/>
        <end position="121"/>
    </location>
    <ligand>
        <name>ATP</name>
        <dbReference type="ChEBI" id="CHEBI:30616"/>
    </ligand>
</feature>
<keyword evidence="7 8" id="KW-0132">Cell division</keyword>
<accession>E8LKV3</accession>
<dbReference type="GO" id="GO:0071555">
    <property type="term" value="P:cell wall organization"/>
    <property type="evidence" value="ECO:0007669"/>
    <property type="project" value="UniProtKB-KW"/>
</dbReference>
<keyword evidence="5 7" id="KW-0547">Nucleotide-binding</keyword>
<comment type="similarity">
    <text evidence="7">Belongs to the MurCDEF family.</text>
</comment>
<feature type="domain" description="Mur ligase C-terminal" evidence="9">
    <location>
        <begin position="303"/>
        <end position="417"/>
    </location>
</feature>
<dbReference type="GO" id="GO:0005737">
    <property type="term" value="C:cytoplasm"/>
    <property type="evidence" value="ECO:0007669"/>
    <property type="project" value="UniProtKB-SubCell"/>
</dbReference>
<dbReference type="Proteomes" id="UP000018458">
    <property type="component" value="Unassembled WGS sequence"/>
</dbReference>
<gene>
    <name evidence="7 11" type="primary">murD</name>
    <name evidence="11" type="ORF">HMPREF9444_01353</name>
</gene>
<dbReference type="GO" id="GO:0051301">
    <property type="term" value="P:cell division"/>
    <property type="evidence" value="ECO:0007669"/>
    <property type="project" value="UniProtKB-KW"/>
</dbReference>
<keyword evidence="6 7" id="KW-0067">ATP-binding</keyword>
<dbReference type="OrthoDB" id="9809796at2"/>
<evidence type="ECO:0000256" key="1">
    <source>
        <dbReference type="ARBA" id="ARBA00004496"/>
    </source>
</evidence>
<keyword evidence="12" id="KW-1185">Reference proteome</keyword>
<evidence type="ECO:0000259" key="10">
    <source>
        <dbReference type="Pfam" id="PF08245"/>
    </source>
</evidence>
<dbReference type="GO" id="GO:0005524">
    <property type="term" value="F:ATP binding"/>
    <property type="evidence" value="ECO:0007669"/>
    <property type="project" value="UniProtKB-UniRule"/>
</dbReference>
<comment type="subcellular location">
    <subcellularLocation>
        <location evidence="1 7 8">Cytoplasm</location>
    </subcellularLocation>
</comment>
<protein>
    <recommendedName>
        <fullName evidence="7 8">UDP-N-acetylmuramoylalanine--D-glutamate ligase</fullName>
        <ecNumber evidence="7 8">6.3.2.9</ecNumber>
    </recommendedName>
    <alternativeName>
        <fullName evidence="7">D-glutamic acid-adding enzyme</fullName>
    </alternativeName>
    <alternativeName>
        <fullName evidence="7">UDP-N-acetylmuramoyl-L-alanyl-D-glutamate synthetase</fullName>
    </alternativeName>
</protein>
<dbReference type="SUPFAM" id="SSF53623">
    <property type="entry name" value="MurD-like peptide ligases, catalytic domain"/>
    <property type="match status" value="1"/>
</dbReference>
<dbReference type="Pfam" id="PF21799">
    <property type="entry name" value="MurD-like_N"/>
    <property type="match status" value="1"/>
</dbReference>
<dbReference type="InterPro" id="IPR005762">
    <property type="entry name" value="MurD"/>
</dbReference>
<dbReference type="HOGENOM" id="CLU_032540_1_0_6"/>
<keyword evidence="7 8" id="KW-0133">Cell shape</keyword>
<dbReference type="PANTHER" id="PTHR43692">
    <property type="entry name" value="UDP-N-ACETYLMURAMOYLALANINE--D-GLUTAMATE LIGASE"/>
    <property type="match status" value="1"/>
</dbReference>
<dbReference type="Gene3D" id="3.90.190.20">
    <property type="entry name" value="Mur ligase, C-terminal domain"/>
    <property type="match status" value="1"/>
</dbReference>
<comment type="catalytic activity">
    <reaction evidence="7 8">
        <text>UDP-N-acetyl-alpha-D-muramoyl-L-alanine + D-glutamate + ATP = UDP-N-acetyl-alpha-D-muramoyl-L-alanyl-D-glutamate + ADP + phosphate + H(+)</text>
        <dbReference type="Rhea" id="RHEA:16429"/>
        <dbReference type="ChEBI" id="CHEBI:15378"/>
        <dbReference type="ChEBI" id="CHEBI:29986"/>
        <dbReference type="ChEBI" id="CHEBI:30616"/>
        <dbReference type="ChEBI" id="CHEBI:43474"/>
        <dbReference type="ChEBI" id="CHEBI:83898"/>
        <dbReference type="ChEBI" id="CHEBI:83900"/>
        <dbReference type="ChEBI" id="CHEBI:456216"/>
        <dbReference type="EC" id="6.3.2.9"/>
    </reaction>
</comment>
<dbReference type="GO" id="GO:0009252">
    <property type="term" value="P:peptidoglycan biosynthetic process"/>
    <property type="evidence" value="ECO:0007669"/>
    <property type="project" value="UniProtKB-UniRule"/>
</dbReference>
<keyword evidence="7 8" id="KW-0573">Peptidoglycan synthesis</keyword>
<evidence type="ECO:0000259" key="9">
    <source>
        <dbReference type="Pfam" id="PF02875"/>
    </source>
</evidence>
<organism evidence="11 12">
    <name type="scientific">Succinatimonas hippei (strain DSM 22608 / JCM 16073 / KCTC 15190 / YIT 12066)</name>
    <dbReference type="NCBI Taxonomy" id="762983"/>
    <lineage>
        <taxon>Bacteria</taxon>
        <taxon>Pseudomonadati</taxon>
        <taxon>Pseudomonadota</taxon>
        <taxon>Gammaproteobacteria</taxon>
        <taxon>Aeromonadales</taxon>
        <taxon>Succinivibrionaceae</taxon>
        <taxon>Succinatimonas</taxon>
    </lineage>
</organism>
<dbReference type="HAMAP" id="MF_00639">
    <property type="entry name" value="MurD"/>
    <property type="match status" value="1"/>
</dbReference>
<evidence type="ECO:0000256" key="5">
    <source>
        <dbReference type="ARBA" id="ARBA00022741"/>
    </source>
</evidence>
<evidence type="ECO:0000256" key="7">
    <source>
        <dbReference type="HAMAP-Rule" id="MF_00639"/>
    </source>
</evidence>
<feature type="domain" description="Mur ligase central" evidence="10">
    <location>
        <begin position="113"/>
        <end position="281"/>
    </location>
</feature>
<dbReference type="GO" id="GO:0008360">
    <property type="term" value="P:regulation of cell shape"/>
    <property type="evidence" value="ECO:0007669"/>
    <property type="project" value="UniProtKB-KW"/>
</dbReference>
<evidence type="ECO:0000313" key="12">
    <source>
        <dbReference type="Proteomes" id="UP000018458"/>
    </source>
</evidence>
<keyword evidence="4 7" id="KW-0436">Ligase</keyword>
<evidence type="ECO:0000313" key="11">
    <source>
        <dbReference type="EMBL" id="EFY06867.1"/>
    </source>
</evidence>
<dbReference type="STRING" id="762983.HMPREF9444_01353"/>
<dbReference type="SUPFAM" id="SSF51984">
    <property type="entry name" value="MurCD N-terminal domain"/>
    <property type="match status" value="1"/>
</dbReference>
<keyword evidence="7 8" id="KW-0961">Cell wall biogenesis/degradation</keyword>
<evidence type="ECO:0000256" key="8">
    <source>
        <dbReference type="RuleBase" id="RU003664"/>
    </source>
</evidence>
<keyword evidence="7 8" id="KW-0131">Cell cycle</keyword>
<dbReference type="PANTHER" id="PTHR43692:SF1">
    <property type="entry name" value="UDP-N-ACETYLMURAMOYLALANINE--D-GLUTAMATE LIGASE"/>
    <property type="match status" value="1"/>
</dbReference>
<dbReference type="UniPathway" id="UPA00219"/>
<comment type="pathway">
    <text evidence="2 7 8">Cell wall biogenesis; peptidoglycan biosynthesis.</text>
</comment>
<dbReference type="GO" id="GO:0008764">
    <property type="term" value="F:UDP-N-acetylmuramoylalanine-D-glutamate ligase activity"/>
    <property type="evidence" value="ECO:0007669"/>
    <property type="project" value="UniProtKB-UniRule"/>
</dbReference>
<dbReference type="EC" id="6.3.2.9" evidence="7 8"/>
<keyword evidence="3 7" id="KW-0963">Cytoplasm</keyword>
<dbReference type="Pfam" id="PF08245">
    <property type="entry name" value="Mur_ligase_M"/>
    <property type="match status" value="1"/>
</dbReference>
<reference evidence="11 12" key="1">
    <citation type="submission" date="2011-01" db="EMBL/GenBank/DDBJ databases">
        <authorList>
            <person name="Weinstock G."/>
            <person name="Sodergren E."/>
            <person name="Clifton S."/>
            <person name="Fulton L."/>
            <person name="Fulton B."/>
            <person name="Courtney L."/>
            <person name="Fronick C."/>
            <person name="Harrison M."/>
            <person name="Strong C."/>
            <person name="Farmer C."/>
            <person name="Delahaunty K."/>
            <person name="Markovic C."/>
            <person name="Hall O."/>
            <person name="Minx P."/>
            <person name="Tomlinson C."/>
            <person name="Mitreva M."/>
            <person name="Hou S."/>
            <person name="Chen J."/>
            <person name="Wollam A."/>
            <person name="Pepin K.H."/>
            <person name="Johnson M."/>
            <person name="Bhonagiri V."/>
            <person name="Zhang X."/>
            <person name="Suruliraj S."/>
            <person name="Warren W."/>
            <person name="Chinwalla A."/>
            <person name="Mardis E.R."/>
            <person name="Wilson R.K."/>
        </authorList>
    </citation>
    <scope>NUCLEOTIDE SEQUENCE [LARGE SCALE GENOMIC DNA]</scope>
    <source>
        <strain evidence="12">DSM 22608 / JCM 16073 / KCTC 15190 / YIT 12066</strain>
    </source>
</reference>
<dbReference type="InterPro" id="IPR013221">
    <property type="entry name" value="Mur_ligase_cen"/>
</dbReference>
<dbReference type="NCBIfam" id="TIGR01087">
    <property type="entry name" value="murD"/>
    <property type="match status" value="1"/>
</dbReference>
<sequence>MNKDLNGKKIAVLGLGISNVAVISYLLKHDLKALGVYDTRANPPYVDDLPSGIDLRLGPLNIEELKTYDMLVVSPGLSISLPEIAAAGNAGVEIVGDVELFGREVTDVPIIGITGSNGKSTVTALVGYILEKAGIPSAVGANFGNAVFDIYSKRNRMYVLELSSFELETTSSLHLKAGVILNVSEDHLDRYEGSIDKYRDAKHRIFMHCDNIIVNRDDPRTFPANGHYAASFGLDDLSYGREETPETTYLTVNGRRVLDVKDLIICGRHNELNALAAMALADAVGIDRNVQIEALKTFPGLEHRCQLIRELDGVSYYNDSKATNVASAQAAIEGLCSRHPQGIILLAGGLGKGQDFTPLKRYLGKEVSAMFCFGKDADKLLSLDEKYTHSVLNLRQALNSAVQMARPGQAILLSPACASFDQFKGFEERGRVFVNLVRHLKADEE</sequence>
<comment type="function">
    <text evidence="7 8">Cell wall formation. Catalyzes the addition of glutamate to the nucleotide precursor UDP-N-acetylmuramoyl-L-alanine (UMA).</text>
</comment>
<dbReference type="Gene3D" id="3.40.1190.10">
    <property type="entry name" value="Mur-like, catalytic domain"/>
    <property type="match status" value="1"/>
</dbReference>
<dbReference type="EMBL" id="AEVO01000075">
    <property type="protein sequence ID" value="EFY06867.1"/>
    <property type="molecule type" value="Genomic_DNA"/>
</dbReference>
<evidence type="ECO:0000256" key="6">
    <source>
        <dbReference type="ARBA" id="ARBA00022840"/>
    </source>
</evidence>
<evidence type="ECO:0000256" key="4">
    <source>
        <dbReference type="ARBA" id="ARBA00022598"/>
    </source>
</evidence>
<dbReference type="InterPro" id="IPR036565">
    <property type="entry name" value="Mur-like_cat_sf"/>
</dbReference>
<name>E8LKV3_SUCHY</name>
<dbReference type="AlphaFoldDB" id="E8LKV3"/>
<evidence type="ECO:0000256" key="2">
    <source>
        <dbReference type="ARBA" id="ARBA00004752"/>
    </source>
</evidence>
<dbReference type="SUPFAM" id="SSF53244">
    <property type="entry name" value="MurD-like peptide ligases, peptide-binding domain"/>
    <property type="match status" value="1"/>
</dbReference>
<dbReference type="InterPro" id="IPR036615">
    <property type="entry name" value="Mur_ligase_C_dom_sf"/>
</dbReference>
<proteinExistence type="inferred from homology"/>
<dbReference type="Pfam" id="PF02875">
    <property type="entry name" value="Mur_ligase_C"/>
    <property type="match status" value="1"/>
</dbReference>
<dbReference type="InterPro" id="IPR004101">
    <property type="entry name" value="Mur_ligase_C"/>
</dbReference>
<dbReference type="Gene3D" id="3.40.50.720">
    <property type="entry name" value="NAD(P)-binding Rossmann-like Domain"/>
    <property type="match status" value="1"/>
</dbReference>
<dbReference type="eggNOG" id="COG0771">
    <property type="taxonomic scope" value="Bacteria"/>
</dbReference>
<comment type="caution">
    <text evidence="11">The sequence shown here is derived from an EMBL/GenBank/DDBJ whole genome shotgun (WGS) entry which is preliminary data.</text>
</comment>